<gene>
    <name evidence="2" type="ORF">AMJ82_11730</name>
</gene>
<organism evidence="2 3">
    <name type="scientific">candidate division TA06 bacterium SM23_40</name>
    <dbReference type="NCBI Taxonomy" id="1703774"/>
    <lineage>
        <taxon>Bacteria</taxon>
        <taxon>Bacteria division TA06</taxon>
    </lineage>
</organism>
<dbReference type="Gene3D" id="3.90.320.10">
    <property type="match status" value="1"/>
</dbReference>
<protein>
    <recommendedName>
        <fullName evidence="1">PD-(D/E)XK endonuclease-like domain-containing protein</fullName>
    </recommendedName>
</protein>
<dbReference type="EMBL" id="LJUI01000162">
    <property type="protein sequence ID" value="KPK66503.1"/>
    <property type="molecule type" value="Genomic_DNA"/>
</dbReference>
<comment type="caution">
    <text evidence="2">The sequence shown here is derived from an EMBL/GenBank/DDBJ whole genome shotgun (WGS) entry which is preliminary data.</text>
</comment>
<sequence length="398" mass="46341">MPVWSHSRLQTYEDCPLKYKSQYIDCLKPREENVEAFLGIRVHETLAKLFRDLMMARMPSVDDLLAQFRRSWQENWNDAIRITKAEYDSGDYLRVGERCISNFYRRNHPFDDATTLAIEQRLDFALDDEGRYRVQGYVDRIARRPDGAYEIHDYKTSQHLPSQEEIDSDRQLALYEIGLRQRWRDVNEVRLIWHYVALDETMASQRAPEELDSLQEAVIALIDEIDAALEFPPRESSLCEWCGYQEHCPRRQHLVQIKQLPVDEQNLEDGVRLVDAYAELAGRRDEVKDELESLKQKIIAYAAGRGFDVLFGSAHRLTLTRRSKLTLPGQGEPARDALEHILRERGVWDEVSQLSGSRLLRALESGELDEPLRRAVLERAPTHETVLLRLSRLKEPGN</sequence>
<evidence type="ECO:0000259" key="1">
    <source>
        <dbReference type="Pfam" id="PF12705"/>
    </source>
</evidence>
<name>A0A0S8G0L8_UNCT6</name>
<feature type="domain" description="PD-(D/E)XK endonuclease-like" evidence="1">
    <location>
        <begin position="4"/>
        <end position="249"/>
    </location>
</feature>
<dbReference type="Proteomes" id="UP000051717">
    <property type="component" value="Unassembled WGS sequence"/>
</dbReference>
<dbReference type="AlphaFoldDB" id="A0A0S8G0L8"/>
<evidence type="ECO:0000313" key="3">
    <source>
        <dbReference type="Proteomes" id="UP000051717"/>
    </source>
</evidence>
<proteinExistence type="predicted"/>
<evidence type="ECO:0000313" key="2">
    <source>
        <dbReference type="EMBL" id="KPK66503.1"/>
    </source>
</evidence>
<dbReference type="Pfam" id="PF12705">
    <property type="entry name" value="PDDEXK_1"/>
    <property type="match status" value="1"/>
</dbReference>
<reference evidence="2 3" key="1">
    <citation type="journal article" date="2015" name="Microbiome">
        <title>Genomic resolution of linkages in carbon, nitrogen, and sulfur cycling among widespread estuary sediment bacteria.</title>
        <authorList>
            <person name="Baker B.J."/>
            <person name="Lazar C.S."/>
            <person name="Teske A.P."/>
            <person name="Dick G.J."/>
        </authorList>
    </citation>
    <scope>NUCLEOTIDE SEQUENCE [LARGE SCALE GENOMIC DNA]</scope>
    <source>
        <strain evidence="2">SM23_40</strain>
    </source>
</reference>
<dbReference type="InterPro" id="IPR038726">
    <property type="entry name" value="PDDEXK_AddAB-type"/>
</dbReference>
<dbReference type="InterPro" id="IPR011604">
    <property type="entry name" value="PDDEXK-like_dom_sf"/>
</dbReference>
<accession>A0A0S8G0L8</accession>